<dbReference type="RefSeq" id="WP_219532380.1">
    <property type="nucleotide sequence ID" value="NZ_JAHKRM010000014.1"/>
</dbReference>
<proteinExistence type="predicted"/>
<protein>
    <submittedName>
        <fullName evidence="2">Uncharacterized protein</fullName>
    </submittedName>
</protein>
<feature type="transmembrane region" description="Helical" evidence="1">
    <location>
        <begin position="33"/>
        <end position="52"/>
    </location>
</feature>
<keyword evidence="1" id="KW-0472">Membrane</keyword>
<reference evidence="3" key="1">
    <citation type="journal article" date="2019" name="Int. J. Syst. Evol. Microbiol.">
        <title>The Global Catalogue of Microorganisms (GCM) 10K type strain sequencing project: providing services to taxonomists for standard genome sequencing and annotation.</title>
        <authorList>
            <consortium name="The Broad Institute Genomics Platform"/>
            <consortium name="The Broad Institute Genome Sequencing Center for Infectious Disease"/>
            <person name="Wu L."/>
            <person name="Ma J."/>
        </authorList>
    </citation>
    <scope>NUCLEOTIDE SEQUENCE [LARGE SCALE GENOMIC DNA]</scope>
    <source>
        <strain evidence="3">CGMCC 1.15399</strain>
    </source>
</reference>
<evidence type="ECO:0000256" key="1">
    <source>
        <dbReference type="SAM" id="Phobius"/>
    </source>
</evidence>
<comment type="caution">
    <text evidence="2">The sequence shown here is derived from an EMBL/GenBank/DDBJ whole genome shotgun (WGS) entry which is preliminary data.</text>
</comment>
<evidence type="ECO:0000313" key="3">
    <source>
        <dbReference type="Proteomes" id="UP001597097"/>
    </source>
</evidence>
<keyword evidence="3" id="KW-1185">Reference proteome</keyword>
<evidence type="ECO:0000313" key="2">
    <source>
        <dbReference type="EMBL" id="MFD1540940.1"/>
    </source>
</evidence>
<sequence length="154" mass="16387">MIIRRGLLALVLISIMGAALELAAERHWQTLQQLLPWGALAVLTLALALLAVGRPQGAVTTVRVLALAVLLVAAFGVYAHVSANYDAGLLDQRYADTWDALSPLTRWWYAVSKSVGAAPPLAPGMLAQSALLLLLATLTRTRTNADTPTPVPSR</sequence>
<gene>
    <name evidence="2" type="ORF">ACFSJ0_28050</name>
</gene>
<feature type="transmembrane region" description="Helical" evidence="1">
    <location>
        <begin position="64"/>
        <end position="81"/>
    </location>
</feature>
<accession>A0ABW4GE41</accession>
<dbReference type="Proteomes" id="UP001597097">
    <property type="component" value="Unassembled WGS sequence"/>
</dbReference>
<keyword evidence="1" id="KW-1133">Transmembrane helix</keyword>
<name>A0ABW4GE41_9ACTN</name>
<keyword evidence="1" id="KW-0812">Transmembrane</keyword>
<dbReference type="EMBL" id="JBHUCM010000020">
    <property type="protein sequence ID" value="MFD1540940.1"/>
    <property type="molecule type" value="Genomic_DNA"/>
</dbReference>
<organism evidence="2 3">
    <name type="scientific">Nonomuraea guangzhouensis</name>
    <dbReference type="NCBI Taxonomy" id="1291555"/>
    <lineage>
        <taxon>Bacteria</taxon>
        <taxon>Bacillati</taxon>
        <taxon>Actinomycetota</taxon>
        <taxon>Actinomycetes</taxon>
        <taxon>Streptosporangiales</taxon>
        <taxon>Streptosporangiaceae</taxon>
        <taxon>Nonomuraea</taxon>
    </lineage>
</organism>
<feature type="transmembrane region" description="Helical" evidence="1">
    <location>
        <begin position="117"/>
        <end position="138"/>
    </location>
</feature>